<evidence type="ECO:0000313" key="2">
    <source>
        <dbReference type="EMBL" id="ORZ11398.1"/>
    </source>
</evidence>
<feature type="region of interest" description="Disordered" evidence="1">
    <location>
        <begin position="41"/>
        <end position="92"/>
    </location>
</feature>
<dbReference type="OrthoDB" id="3365310at2759"/>
<sequence length="538" mass="58468">MLKLLTPRVASQVRHFLRINATTAHSARAFPRHPVFFSTTAKHWSSTPPLTPPLQKESTDNSTQNTSQLQSKLEYPSPTPTNLDNPPESVSCTVSPPSTYAFLKPTPVVLLTGPFGGNWCFRDTWQASLADQGYQSTSIEMSMPIEPLDSGDAYIRHFVKVLKKSIETDHSFYPPILIAHGLHALVAYKYVESNPVSALVLVSPFIPDLIKHRFKQLSYKLKIEKTTNTTATAAIFIKHSGNGQEAGESSEGSATITAPSASSRPTISPKVSTSIQVPIPTPVAAPLPEPSAEELTEFDFDTHADVVAQVGFRERFVLPKKAVYKIDQVAKELQEKEKEKEKEKTKEYPQEIDGEGTGISSTATGAIEKVISSKSGSGISTEDLSSPSKTSLDSTVQTAEINEKGPSSSFMEDTGFSKTGNREDKGIEGEGDEDILPIQTVESEGSIPSSLESLPLTIYDSISLGLFEPNFPILLVTSNGDEIVSTSDVKTHHVLSGQVDHIELEDLDDGGHLIMVSDNTEWEQGIQGITAWLDSNGM</sequence>
<proteinExistence type="predicted"/>
<dbReference type="AlphaFoldDB" id="A0A1Y2GHZ8"/>
<evidence type="ECO:0008006" key="4">
    <source>
        <dbReference type="Google" id="ProtNLM"/>
    </source>
</evidence>
<feature type="compositionally biased region" description="Basic and acidic residues" evidence="1">
    <location>
        <begin position="334"/>
        <end position="349"/>
    </location>
</feature>
<dbReference type="SUPFAM" id="SSF53474">
    <property type="entry name" value="alpha/beta-Hydrolases"/>
    <property type="match status" value="1"/>
</dbReference>
<feature type="region of interest" description="Disordered" evidence="1">
    <location>
        <begin position="242"/>
        <end position="272"/>
    </location>
</feature>
<accession>A0A1Y2GHZ8</accession>
<feature type="region of interest" description="Disordered" evidence="1">
    <location>
        <begin position="334"/>
        <end position="434"/>
    </location>
</feature>
<feature type="compositionally biased region" description="Polar residues" evidence="1">
    <location>
        <begin position="80"/>
        <end position="92"/>
    </location>
</feature>
<dbReference type="EMBL" id="MCFF01000028">
    <property type="protein sequence ID" value="ORZ11398.1"/>
    <property type="molecule type" value="Genomic_DNA"/>
</dbReference>
<dbReference type="RefSeq" id="XP_021879713.1">
    <property type="nucleotide sequence ID" value="XM_022027933.1"/>
</dbReference>
<name>A0A1Y2GHZ8_9FUNG</name>
<feature type="compositionally biased region" description="Polar residues" evidence="1">
    <location>
        <begin position="382"/>
        <end position="419"/>
    </location>
</feature>
<dbReference type="Proteomes" id="UP000193648">
    <property type="component" value="Unassembled WGS sequence"/>
</dbReference>
<dbReference type="Gene3D" id="3.40.50.1820">
    <property type="entry name" value="alpha/beta hydrolase"/>
    <property type="match status" value="1"/>
</dbReference>
<reference evidence="2 3" key="1">
    <citation type="submission" date="2016-07" db="EMBL/GenBank/DDBJ databases">
        <title>Pervasive Adenine N6-methylation of Active Genes in Fungi.</title>
        <authorList>
            <consortium name="DOE Joint Genome Institute"/>
            <person name="Mondo S.J."/>
            <person name="Dannebaum R.O."/>
            <person name="Kuo R.C."/>
            <person name="Labutti K."/>
            <person name="Haridas S."/>
            <person name="Kuo A."/>
            <person name="Salamov A."/>
            <person name="Ahrendt S.R."/>
            <person name="Lipzen A."/>
            <person name="Sullivan W."/>
            <person name="Andreopoulos W.B."/>
            <person name="Clum A."/>
            <person name="Lindquist E."/>
            <person name="Daum C."/>
            <person name="Ramamoorthy G.K."/>
            <person name="Gryganskyi A."/>
            <person name="Culley D."/>
            <person name="Magnuson J.K."/>
            <person name="James T.Y."/>
            <person name="O'Malley M.A."/>
            <person name="Stajich J.E."/>
            <person name="Spatafora J.W."/>
            <person name="Visel A."/>
            <person name="Grigoriev I.V."/>
        </authorList>
    </citation>
    <scope>NUCLEOTIDE SEQUENCE [LARGE SCALE GENOMIC DNA]</scope>
    <source>
        <strain evidence="2 3">NRRL 3116</strain>
    </source>
</reference>
<feature type="compositionally biased region" description="Low complexity" evidence="1">
    <location>
        <begin position="369"/>
        <end position="380"/>
    </location>
</feature>
<feature type="compositionally biased region" description="Polar residues" evidence="1">
    <location>
        <begin position="60"/>
        <end position="71"/>
    </location>
</feature>
<gene>
    <name evidence="2" type="ORF">BCR41DRAFT_387833</name>
</gene>
<feature type="compositionally biased region" description="Polar residues" evidence="1">
    <location>
        <begin position="250"/>
        <end position="272"/>
    </location>
</feature>
<protein>
    <recommendedName>
        <fullName evidence="4">Alpha/Beta hydrolase protein</fullName>
    </recommendedName>
</protein>
<evidence type="ECO:0000313" key="3">
    <source>
        <dbReference type="Proteomes" id="UP000193648"/>
    </source>
</evidence>
<keyword evidence="3" id="KW-1185">Reference proteome</keyword>
<dbReference type="GeneID" id="33569776"/>
<dbReference type="InterPro" id="IPR029058">
    <property type="entry name" value="AB_hydrolase_fold"/>
</dbReference>
<organism evidence="2 3">
    <name type="scientific">Lobosporangium transversale</name>
    <dbReference type="NCBI Taxonomy" id="64571"/>
    <lineage>
        <taxon>Eukaryota</taxon>
        <taxon>Fungi</taxon>
        <taxon>Fungi incertae sedis</taxon>
        <taxon>Mucoromycota</taxon>
        <taxon>Mortierellomycotina</taxon>
        <taxon>Mortierellomycetes</taxon>
        <taxon>Mortierellales</taxon>
        <taxon>Mortierellaceae</taxon>
        <taxon>Lobosporangium</taxon>
    </lineage>
</organism>
<dbReference type="InParanoid" id="A0A1Y2GHZ8"/>
<evidence type="ECO:0000256" key="1">
    <source>
        <dbReference type="SAM" id="MobiDB-lite"/>
    </source>
</evidence>
<comment type="caution">
    <text evidence="2">The sequence shown here is derived from an EMBL/GenBank/DDBJ whole genome shotgun (WGS) entry which is preliminary data.</text>
</comment>